<evidence type="ECO:0000313" key="3">
    <source>
        <dbReference type="Proteomes" id="UP000189796"/>
    </source>
</evidence>
<protein>
    <submittedName>
        <fullName evidence="2">Uncharacterized protein</fullName>
    </submittedName>
</protein>
<name>A0A1M5XME2_9BRAD</name>
<dbReference type="Proteomes" id="UP000189796">
    <property type="component" value="Chromosome I"/>
</dbReference>
<feature type="region of interest" description="Disordered" evidence="1">
    <location>
        <begin position="1"/>
        <end position="43"/>
    </location>
</feature>
<evidence type="ECO:0000256" key="1">
    <source>
        <dbReference type="SAM" id="MobiDB-lite"/>
    </source>
</evidence>
<organism evidence="2 3">
    <name type="scientific">Bradyrhizobium erythrophlei</name>
    <dbReference type="NCBI Taxonomy" id="1437360"/>
    <lineage>
        <taxon>Bacteria</taxon>
        <taxon>Pseudomonadati</taxon>
        <taxon>Pseudomonadota</taxon>
        <taxon>Alphaproteobacteria</taxon>
        <taxon>Hyphomicrobiales</taxon>
        <taxon>Nitrobacteraceae</taxon>
        <taxon>Bradyrhizobium</taxon>
    </lineage>
</organism>
<evidence type="ECO:0000313" key="2">
    <source>
        <dbReference type="EMBL" id="SHI00708.1"/>
    </source>
</evidence>
<proteinExistence type="predicted"/>
<dbReference type="AlphaFoldDB" id="A0A1M5XME2"/>
<reference evidence="2 3" key="1">
    <citation type="submission" date="2016-11" db="EMBL/GenBank/DDBJ databases">
        <authorList>
            <person name="Jaros S."/>
            <person name="Januszkiewicz K."/>
            <person name="Wedrychowicz H."/>
        </authorList>
    </citation>
    <scope>NUCLEOTIDE SEQUENCE [LARGE SCALE GENOMIC DNA]</scope>
    <source>
        <strain evidence="2 3">GAS138</strain>
    </source>
</reference>
<sequence>MQAAPNQPPVTVITNPTLRVLKRPPLAPKGKRPQLGGSGTVSLRYAGGGPARVWM</sequence>
<dbReference type="EMBL" id="LT670817">
    <property type="protein sequence ID" value="SHI00708.1"/>
    <property type="molecule type" value="Genomic_DNA"/>
</dbReference>
<gene>
    <name evidence="2" type="ORF">SAMN05443248_7447</name>
</gene>
<accession>A0A1M5XME2</accession>